<keyword evidence="1" id="KW-0732">Signal</keyword>
<dbReference type="EMBL" id="FPCH01000002">
    <property type="protein sequence ID" value="SFV32984.1"/>
    <property type="molecule type" value="Genomic_DNA"/>
</dbReference>
<organism evidence="5 6">
    <name type="scientific">Hyphomicrobium facile</name>
    <dbReference type="NCBI Taxonomy" id="51670"/>
    <lineage>
        <taxon>Bacteria</taxon>
        <taxon>Pseudomonadati</taxon>
        <taxon>Pseudomonadota</taxon>
        <taxon>Alphaproteobacteria</taxon>
        <taxon>Hyphomicrobiales</taxon>
        <taxon>Hyphomicrobiaceae</taxon>
        <taxon>Hyphomicrobium</taxon>
    </lineage>
</organism>
<dbReference type="STRING" id="51670.SAMN04488557_1795"/>
<dbReference type="InterPro" id="IPR037873">
    <property type="entry name" value="BamE-like"/>
</dbReference>
<dbReference type="Pfam" id="PF04355">
    <property type="entry name" value="BamE"/>
    <property type="match status" value="1"/>
</dbReference>
<dbReference type="PANTHER" id="PTHR37482:SF1">
    <property type="entry name" value="OUTER MEMBRANE PROTEIN ASSEMBLY FACTOR BAME"/>
    <property type="match status" value="1"/>
</dbReference>
<dbReference type="GO" id="GO:0043165">
    <property type="term" value="P:Gram-negative-bacterium-type cell outer membrane assembly"/>
    <property type="evidence" value="ECO:0007669"/>
    <property type="project" value="TreeGrafter"/>
</dbReference>
<dbReference type="GO" id="GO:1990063">
    <property type="term" value="C:Bam protein complex"/>
    <property type="evidence" value="ECO:0007669"/>
    <property type="project" value="TreeGrafter"/>
</dbReference>
<keyword evidence="2" id="KW-0472">Membrane</keyword>
<sequence>MKVQMKKHGHSSELLKAILRSGLLASTVILAACGSPTITKHGQQFRATDLQSVQPGMSQDQVRTSLGTPATTAVVGDGRAFYYISSTDSQKSFFLPTETDRQVVAVYFNQGGTVDSIANYGLKDGKIFDFVSRKTPAPGGKDEGILKQLFRNLGKQQLFGGG</sequence>
<dbReference type="InterPro" id="IPR007450">
    <property type="entry name" value="BamE_dom"/>
</dbReference>
<gene>
    <name evidence="5" type="ORF">SAMN04488557_1795</name>
</gene>
<name>A0A1I7NE90_9HYPH</name>
<dbReference type="Gene3D" id="3.30.1450.10">
    <property type="match status" value="1"/>
</dbReference>
<dbReference type="PROSITE" id="PS51257">
    <property type="entry name" value="PROKAR_LIPOPROTEIN"/>
    <property type="match status" value="1"/>
</dbReference>
<reference evidence="6" key="1">
    <citation type="submission" date="2016-10" db="EMBL/GenBank/DDBJ databases">
        <authorList>
            <person name="Varghese N."/>
            <person name="Submissions S."/>
        </authorList>
    </citation>
    <scope>NUCLEOTIDE SEQUENCE [LARGE SCALE GENOMIC DNA]</scope>
    <source>
        <strain evidence="6">DSM 1565</strain>
    </source>
</reference>
<dbReference type="Proteomes" id="UP000199423">
    <property type="component" value="Unassembled WGS sequence"/>
</dbReference>
<dbReference type="AlphaFoldDB" id="A0A1I7NE90"/>
<evidence type="ECO:0000256" key="2">
    <source>
        <dbReference type="ARBA" id="ARBA00023136"/>
    </source>
</evidence>
<dbReference type="GO" id="GO:0051205">
    <property type="term" value="P:protein insertion into membrane"/>
    <property type="evidence" value="ECO:0007669"/>
    <property type="project" value="TreeGrafter"/>
</dbReference>
<accession>A0A1I7NE90</accession>
<dbReference type="InterPro" id="IPR026592">
    <property type="entry name" value="BamE"/>
</dbReference>
<evidence type="ECO:0000313" key="5">
    <source>
        <dbReference type="EMBL" id="SFV32984.1"/>
    </source>
</evidence>
<protein>
    <submittedName>
        <fullName evidence="5">Outer membrane protein assembly factor BamE, lipoprotein component of the BamABCDE complex</fullName>
    </submittedName>
</protein>
<dbReference type="PANTHER" id="PTHR37482">
    <property type="entry name" value="OUTER MEMBRANE PROTEIN ASSEMBLY FACTOR BAME"/>
    <property type="match status" value="1"/>
</dbReference>
<evidence type="ECO:0000259" key="4">
    <source>
        <dbReference type="Pfam" id="PF04355"/>
    </source>
</evidence>
<evidence type="ECO:0000256" key="3">
    <source>
        <dbReference type="ARBA" id="ARBA00023237"/>
    </source>
</evidence>
<feature type="domain" description="Outer membrane protein assembly factor BamE" evidence="4">
    <location>
        <begin position="47"/>
        <end position="117"/>
    </location>
</feature>
<evidence type="ECO:0000313" key="6">
    <source>
        <dbReference type="Proteomes" id="UP000199423"/>
    </source>
</evidence>
<keyword evidence="6" id="KW-1185">Reference proteome</keyword>
<proteinExistence type="predicted"/>
<keyword evidence="5" id="KW-0449">Lipoprotein</keyword>
<keyword evidence="3" id="KW-0998">Cell outer membrane</keyword>
<evidence type="ECO:0000256" key="1">
    <source>
        <dbReference type="ARBA" id="ARBA00022729"/>
    </source>
</evidence>
<dbReference type="GO" id="GO:0030674">
    <property type="term" value="F:protein-macromolecule adaptor activity"/>
    <property type="evidence" value="ECO:0007669"/>
    <property type="project" value="TreeGrafter"/>
</dbReference>